<dbReference type="SUPFAM" id="SSF52833">
    <property type="entry name" value="Thioredoxin-like"/>
    <property type="match status" value="1"/>
</dbReference>
<keyword evidence="3" id="KW-0575">Peroxidase</keyword>
<dbReference type="Proteomes" id="UP001155128">
    <property type="component" value="Unassembled WGS sequence"/>
</dbReference>
<dbReference type="PROSITE" id="PS51352">
    <property type="entry name" value="THIOREDOXIN_2"/>
    <property type="match status" value="1"/>
</dbReference>
<comment type="catalytic activity">
    <reaction evidence="11">
        <text>a hydroperoxide + [thioredoxin]-dithiol = an alcohol + [thioredoxin]-disulfide + H2O</text>
        <dbReference type="Rhea" id="RHEA:62620"/>
        <dbReference type="Rhea" id="RHEA-COMP:10698"/>
        <dbReference type="Rhea" id="RHEA-COMP:10700"/>
        <dbReference type="ChEBI" id="CHEBI:15377"/>
        <dbReference type="ChEBI" id="CHEBI:29950"/>
        <dbReference type="ChEBI" id="CHEBI:30879"/>
        <dbReference type="ChEBI" id="CHEBI:35924"/>
        <dbReference type="ChEBI" id="CHEBI:50058"/>
        <dbReference type="EC" id="1.11.1.24"/>
    </reaction>
</comment>
<dbReference type="InterPro" id="IPR000866">
    <property type="entry name" value="AhpC/TSA"/>
</dbReference>
<dbReference type="InterPro" id="IPR050924">
    <property type="entry name" value="Peroxiredoxin_BCP/PrxQ"/>
</dbReference>
<dbReference type="Pfam" id="PF00578">
    <property type="entry name" value="AhpC-TSA"/>
    <property type="match status" value="1"/>
</dbReference>
<sequence length="181" mass="19640">MIARTWKWVLAALVAMGLALPAYSQLATGAKAPDFKTMGMLGDKSFRLHLSEQLEEGPVVLYFFPRAFTSGCTLESKAFADAMPEFRAAGARVVGMSTDDLETLARFSTEVCASKVPMAHASGDLLKAYDVTLPMTGAVMPTADRVSYVIDTNGDIVMVHADMDYKDHVAKTLEAVQRLAR</sequence>
<comment type="function">
    <text evidence="1">Thiol-specific peroxidase that catalyzes the reduction of hydrogen peroxide and organic hydroperoxides to water and alcohols, respectively. Plays a role in cell protection against oxidative stress by detoxifying peroxides and as sensor of hydrogen peroxide-mediated signaling events.</text>
</comment>
<comment type="caution">
    <text evidence="14">The sequence shown here is derived from an EMBL/GenBank/DDBJ whole genome shotgun (WGS) entry which is preliminary data.</text>
</comment>
<dbReference type="InterPro" id="IPR013766">
    <property type="entry name" value="Thioredoxin_domain"/>
</dbReference>
<feature type="signal peptide" evidence="12">
    <location>
        <begin position="1"/>
        <end position="24"/>
    </location>
</feature>
<evidence type="ECO:0000256" key="3">
    <source>
        <dbReference type="ARBA" id="ARBA00022559"/>
    </source>
</evidence>
<evidence type="ECO:0000259" key="13">
    <source>
        <dbReference type="PROSITE" id="PS51352"/>
    </source>
</evidence>
<evidence type="ECO:0000256" key="5">
    <source>
        <dbReference type="ARBA" id="ARBA00023002"/>
    </source>
</evidence>
<gene>
    <name evidence="14" type="ORF">NDO55_09245</name>
</gene>
<evidence type="ECO:0000256" key="7">
    <source>
        <dbReference type="ARBA" id="ARBA00023284"/>
    </source>
</evidence>
<keyword evidence="7" id="KW-0676">Redox-active center</keyword>
<evidence type="ECO:0000256" key="10">
    <source>
        <dbReference type="ARBA" id="ARBA00042639"/>
    </source>
</evidence>
<evidence type="ECO:0000256" key="9">
    <source>
        <dbReference type="ARBA" id="ARBA00038489"/>
    </source>
</evidence>
<protein>
    <recommendedName>
        <fullName evidence="2">thioredoxin-dependent peroxiredoxin</fullName>
        <ecNumber evidence="2">1.11.1.24</ecNumber>
    </recommendedName>
    <alternativeName>
        <fullName evidence="8">Thioredoxin peroxidase</fullName>
    </alternativeName>
    <alternativeName>
        <fullName evidence="10">Thioredoxin-dependent peroxiredoxin Bcp</fullName>
    </alternativeName>
</protein>
<feature type="chain" id="PRO_5040948507" description="thioredoxin-dependent peroxiredoxin" evidence="12">
    <location>
        <begin position="25"/>
        <end position="181"/>
    </location>
</feature>
<dbReference type="InterPro" id="IPR036249">
    <property type="entry name" value="Thioredoxin-like_sf"/>
</dbReference>
<evidence type="ECO:0000256" key="1">
    <source>
        <dbReference type="ARBA" id="ARBA00003330"/>
    </source>
</evidence>
<dbReference type="GO" id="GO:0008379">
    <property type="term" value="F:thioredoxin peroxidase activity"/>
    <property type="evidence" value="ECO:0007669"/>
    <property type="project" value="TreeGrafter"/>
</dbReference>
<keyword evidence="6" id="KW-1015">Disulfide bond</keyword>
<keyword evidence="5" id="KW-0560">Oxidoreductase</keyword>
<keyword evidence="15" id="KW-1185">Reference proteome</keyword>
<dbReference type="AlphaFoldDB" id="A0A9X2EI80"/>
<evidence type="ECO:0000256" key="6">
    <source>
        <dbReference type="ARBA" id="ARBA00023157"/>
    </source>
</evidence>
<dbReference type="PANTHER" id="PTHR42801:SF4">
    <property type="entry name" value="AHPC_TSA FAMILY PROTEIN"/>
    <property type="match status" value="1"/>
</dbReference>
<evidence type="ECO:0000256" key="2">
    <source>
        <dbReference type="ARBA" id="ARBA00013017"/>
    </source>
</evidence>
<organism evidence="14 15">
    <name type="scientific">Sphingomicrobium sediminis</name>
    <dbReference type="NCBI Taxonomy" id="2950949"/>
    <lineage>
        <taxon>Bacteria</taxon>
        <taxon>Pseudomonadati</taxon>
        <taxon>Pseudomonadota</taxon>
        <taxon>Alphaproteobacteria</taxon>
        <taxon>Sphingomonadales</taxon>
        <taxon>Sphingomonadaceae</taxon>
        <taxon>Sphingomicrobium</taxon>
    </lineage>
</organism>
<dbReference type="Gene3D" id="3.40.30.10">
    <property type="entry name" value="Glutaredoxin"/>
    <property type="match status" value="1"/>
</dbReference>
<dbReference type="RefSeq" id="WP_252114567.1">
    <property type="nucleotide sequence ID" value="NZ_JAMSHT010000001.1"/>
</dbReference>
<evidence type="ECO:0000313" key="15">
    <source>
        <dbReference type="Proteomes" id="UP001155128"/>
    </source>
</evidence>
<evidence type="ECO:0000256" key="8">
    <source>
        <dbReference type="ARBA" id="ARBA00032824"/>
    </source>
</evidence>
<dbReference type="GO" id="GO:0005737">
    <property type="term" value="C:cytoplasm"/>
    <property type="evidence" value="ECO:0007669"/>
    <property type="project" value="TreeGrafter"/>
</dbReference>
<reference evidence="14" key="1">
    <citation type="submission" date="2022-06" db="EMBL/GenBank/DDBJ databases">
        <title>Sphingomicrobium sedimins sp. nov., a marine bacterium isolated from tidal flat.</title>
        <authorList>
            <person name="Kim C.-H."/>
            <person name="Yoo Y."/>
            <person name="Kim J.-J."/>
        </authorList>
    </citation>
    <scope>NUCLEOTIDE SEQUENCE</scope>
    <source>
        <strain evidence="14">GRR-S6-50</strain>
    </source>
</reference>
<evidence type="ECO:0000313" key="14">
    <source>
        <dbReference type="EMBL" id="MCM8558005.1"/>
    </source>
</evidence>
<evidence type="ECO:0000256" key="4">
    <source>
        <dbReference type="ARBA" id="ARBA00022862"/>
    </source>
</evidence>
<proteinExistence type="inferred from homology"/>
<evidence type="ECO:0000256" key="11">
    <source>
        <dbReference type="ARBA" id="ARBA00049091"/>
    </source>
</evidence>
<keyword evidence="4" id="KW-0049">Antioxidant</keyword>
<dbReference type="EMBL" id="JAMSHT010000001">
    <property type="protein sequence ID" value="MCM8558005.1"/>
    <property type="molecule type" value="Genomic_DNA"/>
</dbReference>
<keyword evidence="12" id="KW-0732">Signal</keyword>
<dbReference type="GO" id="GO:0045454">
    <property type="term" value="P:cell redox homeostasis"/>
    <property type="evidence" value="ECO:0007669"/>
    <property type="project" value="TreeGrafter"/>
</dbReference>
<name>A0A9X2EI80_9SPHN</name>
<dbReference type="EC" id="1.11.1.24" evidence="2"/>
<evidence type="ECO:0000256" key="12">
    <source>
        <dbReference type="SAM" id="SignalP"/>
    </source>
</evidence>
<dbReference type="PANTHER" id="PTHR42801">
    <property type="entry name" value="THIOREDOXIN-DEPENDENT PEROXIDE REDUCTASE"/>
    <property type="match status" value="1"/>
</dbReference>
<dbReference type="CDD" id="cd03017">
    <property type="entry name" value="PRX_BCP"/>
    <property type="match status" value="1"/>
</dbReference>
<accession>A0A9X2EI80</accession>
<dbReference type="GO" id="GO:0034599">
    <property type="term" value="P:cellular response to oxidative stress"/>
    <property type="evidence" value="ECO:0007669"/>
    <property type="project" value="TreeGrafter"/>
</dbReference>
<feature type="domain" description="Thioredoxin" evidence="13">
    <location>
        <begin position="26"/>
        <end position="181"/>
    </location>
</feature>
<comment type="similarity">
    <text evidence="9">Belongs to the peroxiredoxin family. BCP/PrxQ subfamily.</text>
</comment>